<dbReference type="Pfam" id="PF18902">
    <property type="entry name" value="DUF5658"/>
    <property type="match status" value="1"/>
</dbReference>
<protein>
    <recommendedName>
        <fullName evidence="2">DUF5658 domain-containing protein</fullName>
    </recommendedName>
</protein>
<comment type="caution">
    <text evidence="3">The sequence shown here is derived from an EMBL/GenBank/DDBJ whole genome shotgun (WGS) entry which is preliminary data.</text>
</comment>
<reference evidence="3 4" key="1">
    <citation type="journal article" date="2019" name="Int. J. Syst. Evol. Microbiol.">
        <title>Anaerobacillus alkaliphilus sp. nov., a novel alkaliphilic and moderately halophilic bacterium.</title>
        <authorList>
            <person name="Borsodi A.K."/>
            <person name="Aszalos J.M."/>
            <person name="Bihari P."/>
            <person name="Nagy I."/>
            <person name="Schumann P."/>
            <person name="Sproer C."/>
            <person name="Kovacs A.L."/>
            <person name="Boka K."/>
            <person name="Dobosy P."/>
            <person name="Ovari M."/>
            <person name="Szili-Kovacs T."/>
            <person name="Toth E."/>
        </authorList>
    </citation>
    <scope>NUCLEOTIDE SEQUENCE [LARGE SCALE GENOMIC DNA]</scope>
    <source>
        <strain evidence="3 4">B16-10</strain>
    </source>
</reference>
<name>A0A4V1LFU6_9BACI</name>
<evidence type="ECO:0000313" key="4">
    <source>
        <dbReference type="Proteomes" id="UP000290649"/>
    </source>
</evidence>
<evidence type="ECO:0000313" key="3">
    <source>
        <dbReference type="EMBL" id="RXI96519.1"/>
    </source>
</evidence>
<dbReference type="RefSeq" id="WP_421721849.1">
    <property type="nucleotide sequence ID" value="NZ_QOUX01000047.1"/>
</dbReference>
<proteinExistence type="predicted"/>
<keyword evidence="4" id="KW-1185">Reference proteome</keyword>
<gene>
    <name evidence="3" type="ORF">DS745_22690</name>
</gene>
<dbReference type="AlphaFoldDB" id="A0A4V1LFU6"/>
<keyword evidence="1" id="KW-0472">Membrane</keyword>
<dbReference type="InterPro" id="IPR043717">
    <property type="entry name" value="DUF5658"/>
</dbReference>
<organism evidence="3 4">
    <name type="scientific">Anaerobacillus alkaliphilus</name>
    <dbReference type="NCBI Taxonomy" id="1548597"/>
    <lineage>
        <taxon>Bacteria</taxon>
        <taxon>Bacillati</taxon>
        <taxon>Bacillota</taxon>
        <taxon>Bacilli</taxon>
        <taxon>Bacillales</taxon>
        <taxon>Bacillaceae</taxon>
        <taxon>Anaerobacillus</taxon>
    </lineage>
</organism>
<keyword evidence="1" id="KW-1133">Transmembrane helix</keyword>
<dbReference type="EMBL" id="QOUX01000047">
    <property type="protein sequence ID" value="RXI96519.1"/>
    <property type="molecule type" value="Genomic_DNA"/>
</dbReference>
<feature type="domain" description="DUF5658" evidence="2">
    <location>
        <begin position="1"/>
        <end position="63"/>
    </location>
</feature>
<evidence type="ECO:0000256" key="1">
    <source>
        <dbReference type="SAM" id="Phobius"/>
    </source>
</evidence>
<evidence type="ECO:0000259" key="2">
    <source>
        <dbReference type="Pfam" id="PF18902"/>
    </source>
</evidence>
<keyword evidence="1" id="KW-0812">Transmembrane</keyword>
<feature type="transmembrane region" description="Helical" evidence="1">
    <location>
        <begin position="12"/>
        <end position="31"/>
    </location>
</feature>
<sequence>MQLLWDKSPIYFYTLKSFLSIGLLLLNCYGFKDRPPSLIVTSLTLIALSLYTGVMVLHGLVFVIG</sequence>
<accession>A0A4V1LFU6</accession>
<feature type="transmembrane region" description="Helical" evidence="1">
    <location>
        <begin position="38"/>
        <end position="64"/>
    </location>
</feature>
<dbReference type="Proteomes" id="UP000290649">
    <property type="component" value="Unassembled WGS sequence"/>
</dbReference>